<dbReference type="EMBL" id="FN595772">
    <property type="protein sequence ID" value="CCB52325.1"/>
    <property type="molecule type" value="Genomic_DNA"/>
</dbReference>
<name>F6HJC6_VITVI</name>
<gene>
    <name evidence="1" type="ordered locus">VIT_18s0001g01790</name>
</gene>
<dbReference type="PaxDb" id="29760-VIT_18s0001g01790.t01"/>
<accession>F6HJC6</accession>
<reference evidence="2" key="1">
    <citation type="journal article" date="2007" name="Nature">
        <title>The grapevine genome sequence suggests ancestral hexaploidization in major angiosperm phyla.</title>
        <authorList>
            <consortium name="The French-Italian Public Consortium for Grapevine Genome Characterization."/>
            <person name="Jaillon O."/>
            <person name="Aury J.-M."/>
            <person name="Noel B."/>
            <person name="Policriti A."/>
            <person name="Clepet C."/>
            <person name="Casagrande A."/>
            <person name="Choisne N."/>
            <person name="Aubourg S."/>
            <person name="Vitulo N."/>
            <person name="Jubin C."/>
            <person name="Vezzi A."/>
            <person name="Legeai F."/>
            <person name="Hugueney P."/>
            <person name="Dasilva C."/>
            <person name="Horner D."/>
            <person name="Mica E."/>
            <person name="Jublot D."/>
            <person name="Poulain J."/>
            <person name="Bruyere C."/>
            <person name="Billault A."/>
            <person name="Segurens B."/>
            <person name="Gouyvenoux M."/>
            <person name="Ugarte E."/>
            <person name="Cattonaro F."/>
            <person name="Anthouard V."/>
            <person name="Vico V."/>
            <person name="Del Fabbro C."/>
            <person name="Alaux M."/>
            <person name="Di Gaspero G."/>
            <person name="Dumas V."/>
            <person name="Felice N."/>
            <person name="Paillard S."/>
            <person name="Juman I."/>
            <person name="Moroldo M."/>
            <person name="Scalabrin S."/>
            <person name="Canaguier A."/>
            <person name="Le Clainche I."/>
            <person name="Malacrida G."/>
            <person name="Durand E."/>
            <person name="Pesole G."/>
            <person name="Laucou V."/>
            <person name="Chatelet P."/>
            <person name="Merdinoglu D."/>
            <person name="Delledonne M."/>
            <person name="Pezzotti M."/>
            <person name="Lecharny A."/>
            <person name="Scarpelli C."/>
            <person name="Artiguenave F."/>
            <person name="Pe M.E."/>
            <person name="Valle G."/>
            <person name="Morgante M."/>
            <person name="Caboche M."/>
            <person name="Adam-Blondon A.-F."/>
            <person name="Weissenbach J."/>
            <person name="Quetier F."/>
            <person name="Wincker P."/>
        </authorList>
    </citation>
    <scope>NUCLEOTIDE SEQUENCE [LARGE SCALE GENOMIC DNA]</scope>
    <source>
        <strain evidence="2">cv. Pinot noir / PN40024</strain>
    </source>
</reference>
<keyword evidence="2" id="KW-1185">Reference proteome</keyword>
<evidence type="ECO:0000313" key="1">
    <source>
        <dbReference type="EMBL" id="CCB52325.1"/>
    </source>
</evidence>
<protein>
    <submittedName>
        <fullName evidence="1">Uncharacterized protein</fullName>
    </submittedName>
</protein>
<dbReference type="HOGENOM" id="CLU_3261584_0_0_1"/>
<evidence type="ECO:0000313" key="2">
    <source>
        <dbReference type="Proteomes" id="UP000009183"/>
    </source>
</evidence>
<dbReference type="AlphaFoldDB" id="F6HJC6"/>
<sequence>MISKDIKLIGKLKKVCFIRVSLPSFDSCSFHLRLSQPCCSKY</sequence>
<organism evidence="1 2">
    <name type="scientific">Vitis vinifera</name>
    <name type="common">Grape</name>
    <dbReference type="NCBI Taxonomy" id="29760"/>
    <lineage>
        <taxon>Eukaryota</taxon>
        <taxon>Viridiplantae</taxon>
        <taxon>Streptophyta</taxon>
        <taxon>Embryophyta</taxon>
        <taxon>Tracheophyta</taxon>
        <taxon>Spermatophyta</taxon>
        <taxon>Magnoliopsida</taxon>
        <taxon>eudicotyledons</taxon>
        <taxon>Gunneridae</taxon>
        <taxon>Pentapetalae</taxon>
        <taxon>rosids</taxon>
        <taxon>Vitales</taxon>
        <taxon>Vitaceae</taxon>
        <taxon>Viteae</taxon>
        <taxon>Vitis</taxon>
    </lineage>
</organism>
<proteinExistence type="predicted"/>
<dbReference type="Proteomes" id="UP000009183">
    <property type="component" value="Chromosome 18, unordered"/>
</dbReference>
<dbReference type="InParanoid" id="F6HJC6"/>